<sequence>PPPPPSSSPPKTPSPPLSPYFPNIPLNKFSLIQLSIFIRILRKIGIDKLKNNSKTKLLQIIKSNAINVIKELNYYFSDRIVEEIFNKLDQIIFYYNTLINTCRDEIFDSFEHLGGNKLNFIEARVKDFYLTMKPDDFKNFLLKNHIMPFRLSMSEVMKIVRGLNNDNLNKLFTSVSIVQPLDFNIFTLWHLFVAARILIRLFIESCLNGEYYNQLYNEINFGNQLISFRSYIEAYDEFELKANQLYNIMKDLSFLKKKNVEFNGNVNFEEENTDSDDEDNLITRQNMLISLQEAESGNDISIYKVNYYREDFRQYYFPLIYTYILLRN</sequence>
<gene>
    <name evidence="1" type="ORF">Mgra_00006562</name>
</gene>
<dbReference type="Proteomes" id="UP000605970">
    <property type="component" value="Unassembled WGS sequence"/>
</dbReference>
<evidence type="ECO:0000313" key="2">
    <source>
        <dbReference type="Proteomes" id="UP000605970"/>
    </source>
</evidence>
<proteinExistence type="predicted"/>
<dbReference type="AlphaFoldDB" id="A0A8S9ZLH4"/>
<organism evidence="1 2">
    <name type="scientific">Meloidogyne graminicola</name>
    <dbReference type="NCBI Taxonomy" id="189291"/>
    <lineage>
        <taxon>Eukaryota</taxon>
        <taxon>Metazoa</taxon>
        <taxon>Ecdysozoa</taxon>
        <taxon>Nematoda</taxon>
        <taxon>Chromadorea</taxon>
        <taxon>Rhabditida</taxon>
        <taxon>Tylenchina</taxon>
        <taxon>Tylenchomorpha</taxon>
        <taxon>Tylenchoidea</taxon>
        <taxon>Meloidogynidae</taxon>
        <taxon>Meloidogyninae</taxon>
        <taxon>Meloidogyne</taxon>
    </lineage>
</organism>
<protein>
    <submittedName>
        <fullName evidence="1">Uncharacterized protein</fullName>
    </submittedName>
</protein>
<comment type="caution">
    <text evidence="1">The sequence shown here is derived from an EMBL/GenBank/DDBJ whole genome shotgun (WGS) entry which is preliminary data.</text>
</comment>
<accession>A0A8S9ZLH4</accession>
<dbReference type="EMBL" id="JABEBT010000065">
    <property type="protein sequence ID" value="KAF7634037.1"/>
    <property type="molecule type" value="Genomic_DNA"/>
</dbReference>
<keyword evidence="2" id="KW-1185">Reference proteome</keyword>
<reference evidence="1" key="1">
    <citation type="journal article" date="2020" name="Ecol. Evol.">
        <title>Genome structure and content of the rice root-knot nematode (Meloidogyne graminicola).</title>
        <authorList>
            <person name="Phan N.T."/>
            <person name="Danchin E.G.J."/>
            <person name="Klopp C."/>
            <person name="Perfus-Barbeoch L."/>
            <person name="Kozlowski D.K."/>
            <person name="Koutsovoulos G.D."/>
            <person name="Lopez-Roques C."/>
            <person name="Bouchez O."/>
            <person name="Zahm M."/>
            <person name="Besnard G."/>
            <person name="Bellafiore S."/>
        </authorList>
    </citation>
    <scope>NUCLEOTIDE SEQUENCE</scope>
    <source>
        <strain evidence="1">VN-18</strain>
    </source>
</reference>
<name>A0A8S9ZLH4_9BILA</name>
<feature type="non-terminal residue" evidence="1">
    <location>
        <position position="328"/>
    </location>
</feature>
<evidence type="ECO:0000313" key="1">
    <source>
        <dbReference type="EMBL" id="KAF7634037.1"/>
    </source>
</evidence>